<evidence type="ECO:0000313" key="2">
    <source>
        <dbReference type="EMBL" id="JAU04537.1"/>
    </source>
</evidence>
<organism evidence="2">
    <name type="scientific">Noccaea caerulescens</name>
    <name type="common">Alpine penny-cress</name>
    <name type="synonym">Thlaspi caerulescens</name>
    <dbReference type="NCBI Taxonomy" id="107243"/>
    <lineage>
        <taxon>Eukaryota</taxon>
        <taxon>Viridiplantae</taxon>
        <taxon>Streptophyta</taxon>
        <taxon>Embryophyta</taxon>
        <taxon>Tracheophyta</taxon>
        <taxon>Spermatophyta</taxon>
        <taxon>Magnoliopsida</taxon>
        <taxon>eudicotyledons</taxon>
        <taxon>Gunneridae</taxon>
        <taxon>Pentapetalae</taxon>
        <taxon>rosids</taxon>
        <taxon>malvids</taxon>
        <taxon>Brassicales</taxon>
        <taxon>Brassicaceae</taxon>
        <taxon>Coluteocarpeae</taxon>
        <taxon>Noccaea</taxon>
    </lineage>
</organism>
<feature type="compositionally biased region" description="Low complexity" evidence="1">
    <location>
        <begin position="37"/>
        <end position="49"/>
    </location>
</feature>
<accession>A0A1J3C9E7</accession>
<gene>
    <name evidence="2" type="ORF">GA_TR1842_c1_g1_i1_g.5697</name>
</gene>
<dbReference type="EMBL" id="GEVI01027783">
    <property type="protein sequence ID" value="JAU04537.1"/>
    <property type="molecule type" value="Transcribed_RNA"/>
</dbReference>
<reference evidence="2" key="1">
    <citation type="submission" date="2016-07" db="EMBL/GenBank/DDBJ databases">
        <title>De novo transcriptome assembly of four accessions of the metal hyperaccumulator plant Noccaea caerulescens.</title>
        <authorList>
            <person name="Blande D."/>
            <person name="Halimaa P."/>
            <person name="Tervahauta A.I."/>
            <person name="Aarts M.G."/>
            <person name="Karenlampi S.O."/>
        </authorList>
    </citation>
    <scope>NUCLEOTIDE SEQUENCE</scope>
</reference>
<dbReference type="PANTHER" id="PTHR33641:SF15">
    <property type="entry name" value="AVR9_CF-9 RAPIDLY ELICITED PROTEIN"/>
    <property type="match status" value="1"/>
</dbReference>
<dbReference type="AlphaFoldDB" id="A0A1J3C9E7"/>
<protein>
    <submittedName>
        <fullName evidence="2">Uncharacterized protein</fullName>
    </submittedName>
</protein>
<feature type="region of interest" description="Disordered" evidence="1">
    <location>
        <begin position="37"/>
        <end position="63"/>
    </location>
</feature>
<proteinExistence type="predicted"/>
<sequence>MNSMFSVFDAMCAEIMGNKLTADSSSVYRSCSELSNAAASSSGAGQTASTLKKDEKKPAGEMGLAAKQPRCALELDGIHCFETIVRS</sequence>
<dbReference type="PANTHER" id="PTHR33641">
    <property type="entry name" value="OS06G0133500 PROTEIN"/>
    <property type="match status" value="1"/>
</dbReference>
<evidence type="ECO:0000256" key="1">
    <source>
        <dbReference type="SAM" id="MobiDB-lite"/>
    </source>
</evidence>
<name>A0A1J3C9E7_NOCCA</name>